<proteinExistence type="predicted"/>
<name>G4D6L7_9FIRM</name>
<gene>
    <name evidence="1" type="ORF">HMPREF9129_2047</name>
</gene>
<organism evidence="1 2">
    <name type="scientific">Peptoniphilus indolicus ATCC 29427</name>
    <dbReference type="NCBI Taxonomy" id="997350"/>
    <lineage>
        <taxon>Bacteria</taxon>
        <taxon>Bacillati</taxon>
        <taxon>Bacillota</taxon>
        <taxon>Tissierellia</taxon>
        <taxon>Tissierellales</taxon>
        <taxon>Peptoniphilaceae</taxon>
        <taxon>Peptoniphilus</taxon>
    </lineage>
</organism>
<dbReference type="AlphaFoldDB" id="G4D6L7"/>
<dbReference type="STRING" id="997350.HMPREF9129_2047"/>
<evidence type="ECO:0000313" key="1">
    <source>
        <dbReference type="EMBL" id="EGY76469.1"/>
    </source>
</evidence>
<evidence type="ECO:0008006" key="3">
    <source>
        <dbReference type="Google" id="ProtNLM"/>
    </source>
</evidence>
<dbReference type="Proteomes" id="UP000003422">
    <property type="component" value="Unassembled WGS sequence"/>
</dbReference>
<evidence type="ECO:0000313" key="2">
    <source>
        <dbReference type="Proteomes" id="UP000003422"/>
    </source>
</evidence>
<dbReference type="EMBL" id="AGBB01000208">
    <property type="protein sequence ID" value="EGY76469.1"/>
    <property type="molecule type" value="Genomic_DNA"/>
</dbReference>
<dbReference type="HOGENOM" id="CLU_723302_0_0_9"/>
<reference evidence="1 2" key="1">
    <citation type="submission" date="2011-06" db="EMBL/GenBank/DDBJ databases">
        <authorList>
            <person name="Muzny D."/>
            <person name="Qin X."/>
            <person name="Deng J."/>
            <person name="Jiang H."/>
            <person name="Liu Y."/>
            <person name="Qu J."/>
            <person name="Song X.-Z."/>
            <person name="Zhang L."/>
            <person name="Thornton R."/>
            <person name="Coyle M."/>
            <person name="Francisco L."/>
            <person name="Jackson L."/>
            <person name="Javaid M."/>
            <person name="Korchina V."/>
            <person name="Kovar C."/>
            <person name="Mata R."/>
            <person name="Mathew T."/>
            <person name="Ngo R."/>
            <person name="Nguyen L."/>
            <person name="Nguyen N."/>
            <person name="Okwuonu G."/>
            <person name="Ongeri F."/>
            <person name="Pham C."/>
            <person name="Simmons D."/>
            <person name="Wilczek-Boney K."/>
            <person name="Hale W."/>
            <person name="Jakkamsetti A."/>
            <person name="Pham P."/>
            <person name="Ruth R."/>
            <person name="San Lucas F."/>
            <person name="Warren J."/>
            <person name="Zhang J."/>
            <person name="Zhao Z."/>
            <person name="Zhou C."/>
            <person name="Zhu D."/>
            <person name="Lee S."/>
            <person name="Bess C."/>
            <person name="Blankenburg K."/>
            <person name="Forbes L."/>
            <person name="Fu Q."/>
            <person name="Gubbala S."/>
            <person name="Hirani K."/>
            <person name="Jayaseelan J.C."/>
            <person name="Lara F."/>
            <person name="Munidasa M."/>
            <person name="Palculict T."/>
            <person name="Patil S."/>
            <person name="Pu L.-L."/>
            <person name="Saada N."/>
            <person name="Tang L."/>
            <person name="Weissenberger G."/>
            <person name="Zhu Y."/>
            <person name="Hemphill L."/>
            <person name="Shang Y."/>
            <person name="Youmans B."/>
            <person name="Ayvaz T."/>
            <person name="Ross M."/>
            <person name="Santibanez J."/>
            <person name="Aqrawi P."/>
            <person name="Gross S."/>
            <person name="Joshi V."/>
            <person name="Fowler G."/>
            <person name="Nazareth L."/>
            <person name="Reid J."/>
            <person name="Worley K."/>
            <person name="Petrosino J."/>
            <person name="Highlander S."/>
            <person name="Gibbs R."/>
        </authorList>
    </citation>
    <scope>NUCLEOTIDE SEQUENCE [LARGE SCALE GENOMIC DNA]</scope>
    <source>
        <strain evidence="1 2">ATCC 29427</strain>
    </source>
</reference>
<sequence length="382" mass="45294">MNYFKINSSDEKLISEISKIEFKDLNSLINNTQTEISAEIDLTQFLATLEELKIDIKSRDTFENYSDIFLSFLENTKESIENFYGMLNDIEVYKNDLNTLNSIVLVLNNLKEYGEHFGMVSVKEYTELLIEYLDRISFENRDPFKSKVFSLDGSLKYNFENLYITSFNENFPNYRSGNFMIETQFEFLKQIGFEVENEDEIYQRELLKFLIAISSSENTVIFKDEENLSAYSFMLNLDKVVEDRISTMSELFSNVILESKKEISENYLDMYQSKRDIEDIIMRIFEERLRNLQDNKVTLSGNAKDILKSKIEKRGLKVSDLDSWVRSPYSFLYLELVGLKDILKEPEKINMQMGTDFHKILERYFRKYDTLDQKNWKKLLNQ</sequence>
<dbReference type="PATRIC" id="fig|997350.3.peg.1954"/>
<protein>
    <recommendedName>
        <fullName evidence="3">PD-(D/E)XK endonuclease-like domain-containing protein</fullName>
    </recommendedName>
</protein>
<accession>G4D6L7</accession>
<keyword evidence="2" id="KW-1185">Reference proteome</keyword>
<comment type="caution">
    <text evidence="1">The sequence shown here is derived from an EMBL/GenBank/DDBJ whole genome shotgun (WGS) entry which is preliminary data.</text>
</comment>